<keyword evidence="2" id="KW-1185">Reference proteome</keyword>
<accession>A0AA40BX21</accession>
<organism evidence="1 2">
    <name type="scientific">Immersiella caudata</name>
    <dbReference type="NCBI Taxonomy" id="314043"/>
    <lineage>
        <taxon>Eukaryota</taxon>
        <taxon>Fungi</taxon>
        <taxon>Dikarya</taxon>
        <taxon>Ascomycota</taxon>
        <taxon>Pezizomycotina</taxon>
        <taxon>Sordariomycetes</taxon>
        <taxon>Sordariomycetidae</taxon>
        <taxon>Sordariales</taxon>
        <taxon>Lasiosphaeriaceae</taxon>
        <taxon>Immersiella</taxon>
    </lineage>
</organism>
<dbReference type="EMBL" id="JAULSU010000005">
    <property type="protein sequence ID" value="KAK0616853.1"/>
    <property type="molecule type" value="Genomic_DNA"/>
</dbReference>
<dbReference type="Proteomes" id="UP001175000">
    <property type="component" value="Unassembled WGS sequence"/>
</dbReference>
<comment type="caution">
    <text evidence="1">The sequence shown here is derived from an EMBL/GenBank/DDBJ whole genome shotgun (WGS) entry which is preliminary data.</text>
</comment>
<evidence type="ECO:0000313" key="2">
    <source>
        <dbReference type="Proteomes" id="UP001175000"/>
    </source>
</evidence>
<name>A0AA40BX21_9PEZI</name>
<protein>
    <submittedName>
        <fullName evidence="1">Uncharacterized protein</fullName>
    </submittedName>
</protein>
<dbReference type="AlphaFoldDB" id="A0AA40BX21"/>
<evidence type="ECO:0000313" key="1">
    <source>
        <dbReference type="EMBL" id="KAK0616853.1"/>
    </source>
</evidence>
<sequence length="119" mass="12883">MTRKHRLVQQKASTPVQKKSLGGCCPVRLDCGLDECFYPAPTLVGDGIVFVEKMVPDPCPGYDGFVACPELVGGRCCPFSYICNPASATKCRLTLKLGARTQVATTRSGSNVRYTPPFH</sequence>
<gene>
    <name evidence="1" type="ORF">B0T14DRAFT_523929</name>
</gene>
<reference evidence="1" key="1">
    <citation type="submission" date="2023-06" db="EMBL/GenBank/DDBJ databases">
        <title>Genome-scale phylogeny and comparative genomics of the fungal order Sordariales.</title>
        <authorList>
            <consortium name="Lawrence Berkeley National Laboratory"/>
            <person name="Hensen N."/>
            <person name="Bonometti L."/>
            <person name="Westerberg I."/>
            <person name="Brannstrom I.O."/>
            <person name="Guillou S."/>
            <person name="Cros-Aarteil S."/>
            <person name="Calhoun S."/>
            <person name="Haridas S."/>
            <person name="Kuo A."/>
            <person name="Mondo S."/>
            <person name="Pangilinan J."/>
            <person name="Riley R."/>
            <person name="Labutti K."/>
            <person name="Andreopoulos B."/>
            <person name="Lipzen A."/>
            <person name="Chen C."/>
            <person name="Yanf M."/>
            <person name="Daum C."/>
            <person name="Ng V."/>
            <person name="Clum A."/>
            <person name="Steindorff A."/>
            <person name="Ohm R."/>
            <person name="Martin F."/>
            <person name="Silar P."/>
            <person name="Natvig D."/>
            <person name="Lalanne C."/>
            <person name="Gautier V."/>
            <person name="Ament-Velasquez S.L."/>
            <person name="Kruys A."/>
            <person name="Hutchinson M.I."/>
            <person name="Powell A.J."/>
            <person name="Barry K."/>
            <person name="Miller A.N."/>
            <person name="Grigoriev I.V."/>
            <person name="Debuchy R."/>
            <person name="Gladieux P."/>
            <person name="Thoren M.H."/>
            <person name="Johannesson H."/>
        </authorList>
    </citation>
    <scope>NUCLEOTIDE SEQUENCE</scope>
    <source>
        <strain evidence="1">CBS 606.72</strain>
    </source>
</reference>
<proteinExistence type="predicted"/>